<reference evidence="13" key="1">
    <citation type="submission" date="2025-08" db="UniProtKB">
        <authorList>
            <consortium name="RefSeq"/>
        </authorList>
    </citation>
    <scope>IDENTIFICATION</scope>
    <source>
        <tissue evidence="13">Spleen</tissue>
    </source>
</reference>
<evidence type="ECO:0000259" key="11">
    <source>
        <dbReference type="Pfam" id="PF13906"/>
    </source>
</evidence>
<protein>
    <submittedName>
        <fullName evidence="13">Probable cationic amino acid transporter</fullName>
    </submittedName>
</protein>
<accession>A0A9B0TAD7</accession>
<feature type="transmembrane region" description="Helical" evidence="10">
    <location>
        <begin position="86"/>
        <end position="108"/>
    </location>
</feature>
<dbReference type="GO" id="GO:0005886">
    <property type="term" value="C:plasma membrane"/>
    <property type="evidence" value="ECO:0007669"/>
    <property type="project" value="TreeGrafter"/>
</dbReference>
<keyword evidence="3" id="KW-0813">Transport</keyword>
<name>A0A9B0TAD7_CHRAS</name>
<feature type="region of interest" description="Disordered" evidence="9">
    <location>
        <begin position="734"/>
        <end position="771"/>
    </location>
</feature>
<evidence type="ECO:0000313" key="12">
    <source>
        <dbReference type="Proteomes" id="UP000504623"/>
    </source>
</evidence>
<dbReference type="GO" id="GO:0012505">
    <property type="term" value="C:endomembrane system"/>
    <property type="evidence" value="ECO:0007669"/>
    <property type="project" value="UniProtKB-SubCell"/>
</dbReference>
<keyword evidence="6 10" id="KW-1133">Transmembrane helix</keyword>
<feature type="transmembrane region" description="Helical" evidence="10">
    <location>
        <begin position="254"/>
        <end position="275"/>
    </location>
</feature>
<dbReference type="Proteomes" id="UP000504623">
    <property type="component" value="Unplaced"/>
</dbReference>
<proteinExistence type="inferred from homology"/>
<dbReference type="FunFam" id="1.20.1740.10:FF:000010">
    <property type="entry name" value="probable cationic amino acid transporter"/>
    <property type="match status" value="1"/>
</dbReference>
<dbReference type="PANTHER" id="PTHR43243">
    <property type="entry name" value="INNER MEMBRANE TRANSPORTER YGJI-RELATED"/>
    <property type="match status" value="1"/>
</dbReference>
<feature type="transmembrane region" description="Helical" evidence="10">
    <location>
        <begin position="219"/>
        <end position="242"/>
    </location>
</feature>
<feature type="transmembrane region" description="Helical" evidence="10">
    <location>
        <begin position="564"/>
        <end position="587"/>
    </location>
</feature>
<feature type="transmembrane region" description="Helical" evidence="10">
    <location>
        <begin position="58"/>
        <end position="79"/>
    </location>
</feature>
<organism evidence="12 13">
    <name type="scientific">Chrysochloris asiatica</name>
    <name type="common">Cape golden mole</name>
    <dbReference type="NCBI Taxonomy" id="185453"/>
    <lineage>
        <taxon>Eukaryota</taxon>
        <taxon>Metazoa</taxon>
        <taxon>Chordata</taxon>
        <taxon>Craniata</taxon>
        <taxon>Vertebrata</taxon>
        <taxon>Euteleostomi</taxon>
        <taxon>Mammalia</taxon>
        <taxon>Eutheria</taxon>
        <taxon>Afrotheria</taxon>
        <taxon>Chrysochloridae</taxon>
        <taxon>Chrysochlorinae</taxon>
        <taxon>Chrysochloris</taxon>
    </lineage>
</organism>
<gene>
    <name evidence="13" type="primary">SLC7A14</name>
</gene>
<dbReference type="InterPro" id="IPR029485">
    <property type="entry name" value="CAT_C"/>
</dbReference>
<comment type="subcellular location">
    <subcellularLocation>
        <location evidence="1">Endomembrane system</location>
        <topology evidence="1">Multi-pass membrane protein</topology>
    </subcellularLocation>
</comment>
<dbReference type="Pfam" id="PF13906">
    <property type="entry name" value="AA_permease_C"/>
    <property type="match status" value="1"/>
</dbReference>
<dbReference type="AlphaFoldDB" id="A0A9B0TAD7"/>
<evidence type="ECO:0000256" key="6">
    <source>
        <dbReference type="ARBA" id="ARBA00022989"/>
    </source>
</evidence>
<keyword evidence="4 10" id="KW-0812">Transmembrane</keyword>
<evidence type="ECO:0000256" key="1">
    <source>
        <dbReference type="ARBA" id="ARBA00004127"/>
    </source>
</evidence>
<comment type="similarity">
    <text evidence="2">Belongs to the amino acid-polyamine-organocation (APC) superfamily. Cationic amino acid transporter (CAT) (TC 2.A.3.3) family.</text>
</comment>
<dbReference type="Pfam" id="PF13520">
    <property type="entry name" value="AA_permease_2"/>
    <property type="match status" value="1"/>
</dbReference>
<dbReference type="CTD" id="57709"/>
<evidence type="ECO:0000256" key="4">
    <source>
        <dbReference type="ARBA" id="ARBA00022692"/>
    </source>
</evidence>
<evidence type="ECO:0000256" key="9">
    <source>
        <dbReference type="SAM" id="MobiDB-lite"/>
    </source>
</evidence>
<feature type="transmembrane region" description="Helical" evidence="10">
    <location>
        <begin position="410"/>
        <end position="429"/>
    </location>
</feature>
<feature type="transmembrane region" description="Helical" evidence="10">
    <location>
        <begin position="383"/>
        <end position="404"/>
    </location>
</feature>
<dbReference type="RefSeq" id="XP_006861891.1">
    <property type="nucleotide sequence ID" value="XM_006861829.1"/>
</dbReference>
<keyword evidence="8" id="KW-0325">Glycoprotein</keyword>
<feature type="transmembrane region" description="Helical" evidence="10">
    <location>
        <begin position="336"/>
        <end position="362"/>
    </location>
</feature>
<feature type="transmembrane region" description="Helical" evidence="10">
    <location>
        <begin position="287"/>
        <end position="316"/>
    </location>
</feature>
<feature type="transmembrane region" description="Helical" evidence="10">
    <location>
        <begin position="654"/>
        <end position="675"/>
    </location>
</feature>
<keyword evidence="5" id="KW-0029">Amino-acid transport</keyword>
<keyword evidence="12" id="KW-1185">Reference proteome</keyword>
<feature type="transmembrane region" description="Helical" evidence="10">
    <location>
        <begin position="593"/>
        <end position="615"/>
    </location>
</feature>
<evidence type="ECO:0000256" key="7">
    <source>
        <dbReference type="ARBA" id="ARBA00023136"/>
    </source>
</evidence>
<dbReference type="PANTHER" id="PTHR43243:SF17">
    <property type="entry name" value="CATIONIC AMINO ACID TRANSPORTER-RELATED"/>
    <property type="match status" value="1"/>
</dbReference>
<evidence type="ECO:0000256" key="2">
    <source>
        <dbReference type="ARBA" id="ARBA00008572"/>
    </source>
</evidence>
<dbReference type="FunFam" id="1.20.1740.10:FF:000024">
    <property type="entry name" value="High affinity cationic amino acid transporter 1"/>
    <property type="match status" value="1"/>
</dbReference>
<feature type="domain" description="Cationic amino acid transporter C-terminal" evidence="11">
    <location>
        <begin position="627"/>
        <end position="677"/>
    </location>
</feature>
<dbReference type="GeneID" id="102811214"/>
<feature type="transmembrane region" description="Helical" evidence="10">
    <location>
        <begin position="120"/>
        <end position="141"/>
    </location>
</feature>
<dbReference type="InterPro" id="IPR002293">
    <property type="entry name" value="AA/rel_permease1"/>
</dbReference>
<keyword evidence="7 10" id="KW-0472">Membrane</keyword>
<evidence type="ECO:0000313" key="13">
    <source>
        <dbReference type="RefSeq" id="XP_006861891.1"/>
    </source>
</evidence>
<feature type="transmembrane region" description="Helical" evidence="10">
    <location>
        <begin position="190"/>
        <end position="207"/>
    </location>
</feature>
<evidence type="ECO:0000256" key="3">
    <source>
        <dbReference type="ARBA" id="ARBA00022448"/>
    </source>
</evidence>
<evidence type="ECO:0000256" key="5">
    <source>
        <dbReference type="ARBA" id="ARBA00022970"/>
    </source>
</evidence>
<dbReference type="GO" id="GO:0015171">
    <property type="term" value="F:amino acid transmembrane transporter activity"/>
    <property type="evidence" value="ECO:0007669"/>
    <property type="project" value="TreeGrafter"/>
</dbReference>
<evidence type="ECO:0000256" key="8">
    <source>
        <dbReference type="ARBA" id="ARBA00023180"/>
    </source>
</evidence>
<sequence length="771" mass="84197">MSGFLASLDPRRVQWGAAWYAMHSRILRTKPVESMLEGTGATTAHGTKLAQVLTTVDLISLGVGSCVGTGMYVVSGLVAKEMAGPGVIVSFIIAAVASILSGVCYAEFGVRVPKTTGSAYTYSYVTVGEFVAFFIGWNLILEYLIGTAAGASALSSMFDSLANHTISHWMVDTVGTLNGLGKGEESYPDLLALVIAVIMTIIVALGVKNSVGFNNVLNVLNLAVWVFIMIAGLFFINGKYWAEGQFLPHGWSGVLQGAATCFYAFIGFDIIATTGEEAKNPNTSIPYAITASLIICLTAYVSVSMILTLMVPYYAIDTESPLMEMFVAHGFYAAKFIVAIGSVAGLTVSLLGSLFPMPRVIYAMAGDGLLFRFLAHVSSYTETPVVACIVSGFLAALLSLLVSLRDLIEMMSIGTLLAYTLVSVCVLLLRYQPESNIDGFVKFLSEEHTKKKEGILADCEKEVCSPVSEGEEFSGPATNTCGAKNLPSLGDNEMLIGKSDKSAYNVNHPNYGTVDMTTGIEADESENIYLIKLKKLIGPRYYTMRIRLGLPGKMDRPTAATGHTVTICVLLLFILMFIFCSFIIFGSDYISEQSWWAILLVVLMVLLICALVFVILQQPENPKKLPYMAPCLPFVPAFAMLVNIYLMLKLSTITWIRFAVWCFVGMLIYFGYGIWNSTLEISAREEALHQSTYQRYDVDDPFSVEEGFSYATEGENQEDWGKSAEDKTFYYQQMSDAKANSRTSSKAKSKSKHKQNSEALIANDELDYSPE</sequence>
<dbReference type="Gene3D" id="1.20.1740.10">
    <property type="entry name" value="Amino acid/polyamine transporter I"/>
    <property type="match status" value="2"/>
</dbReference>
<feature type="transmembrane region" description="Helical" evidence="10">
    <location>
        <begin position="627"/>
        <end position="648"/>
    </location>
</feature>
<evidence type="ECO:0000256" key="10">
    <source>
        <dbReference type="SAM" id="Phobius"/>
    </source>
</evidence>
<feature type="compositionally biased region" description="Basic residues" evidence="9">
    <location>
        <begin position="745"/>
        <end position="754"/>
    </location>
</feature>
<dbReference type="OrthoDB" id="3900342at2759"/>